<accession>A0A453ECV9</accession>
<protein>
    <submittedName>
        <fullName evidence="2">Uncharacterized protein</fullName>
    </submittedName>
</protein>
<reference evidence="2" key="3">
    <citation type="journal article" date="2017" name="Nature">
        <title>Genome sequence of the progenitor of the wheat D genome Aegilops tauschii.</title>
        <authorList>
            <person name="Luo M.C."/>
            <person name="Gu Y.Q."/>
            <person name="Puiu D."/>
            <person name="Wang H."/>
            <person name="Twardziok S.O."/>
            <person name="Deal K.R."/>
            <person name="Huo N."/>
            <person name="Zhu T."/>
            <person name="Wang L."/>
            <person name="Wang Y."/>
            <person name="McGuire P.E."/>
            <person name="Liu S."/>
            <person name="Long H."/>
            <person name="Ramasamy R.K."/>
            <person name="Rodriguez J.C."/>
            <person name="Van S.L."/>
            <person name="Yuan L."/>
            <person name="Wang Z."/>
            <person name="Xia Z."/>
            <person name="Xiao L."/>
            <person name="Anderson O.D."/>
            <person name="Ouyang S."/>
            <person name="Liang Y."/>
            <person name="Zimin A.V."/>
            <person name="Pertea G."/>
            <person name="Qi P."/>
            <person name="Bennetzen J.L."/>
            <person name="Dai X."/>
            <person name="Dawson M.W."/>
            <person name="Muller H.G."/>
            <person name="Kugler K."/>
            <person name="Rivarola-Duarte L."/>
            <person name="Spannagl M."/>
            <person name="Mayer K.F.X."/>
            <person name="Lu F.H."/>
            <person name="Bevan M.W."/>
            <person name="Leroy P."/>
            <person name="Li P."/>
            <person name="You F.M."/>
            <person name="Sun Q."/>
            <person name="Liu Z."/>
            <person name="Lyons E."/>
            <person name="Wicker T."/>
            <person name="Salzberg S.L."/>
            <person name="Devos K.M."/>
            <person name="Dvorak J."/>
        </authorList>
    </citation>
    <scope>NUCLEOTIDE SEQUENCE [LARGE SCALE GENOMIC DNA]</scope>
    <source>
        <strain evidence="2">cv. AL8/78</strain>
    </source>
</reference>
<evidence type="ECO:0000313" key="3">
    <source>
        <dbReference type="Proteomes" id="UP000015105"/>
    </source>
</evidence>
<keyword evidence="3" id="KW-1185">Reference proteome</keyword>
<dbReference type="EnsemblPlants" id="AET3Gv20299700.1">
    <property type="protein sequence ID" value="AET3Gv20299700.1"/>
    <property type="gene ID" value="AET3Gv20299700"/>
</dbReference>
<reference evidence="3" key="1">
    <citation type="journal article" date="2014" name="Science">
        <title>Ancient hybridizations among the ancestral genomes of bread wheat.</title>
        <authorList>
            <consortium name="International Wheat Genome Sequencing Consortium,"/>
            <person name="Marcussen T."/>
            <person name="Sandve S.R."/>
            <person name="Heier L."/>
            <person name="Spannagl M."/>
            <person name="Pfeifer M."/>
            <person name="Jakobsen K.S."/>
            <person name="Wulff B.B."/>
            <person name="Steuernagel B."/>
            <person name="Mayer K.F."/>
            <person name="Olsen O.A."/>
        </authorList>
    </citation>
    <scope>NUCLEOTIDE SEQUENCE [LARGE SCALE GENOMIC DNA]</scope>
    <source>
        <strain evidence="3">cv. AL8/78</strain>
    </source>
</reference>
<reference evidence="3" key="2">
    <citation type="journal article" date="2017" name="Nat. Plants">
        <title>The Aegilops tauschii genome reveals multiple impacts of transposons.</title>
        <authorList>
            <person name="Zhao G."/>
            <person name="Zou C."/>
            <person name="Li K."/>
            <person name="Wang K."/>
            <person name="Li T."/>
            <person name="Gao L."/>
            <person name="Zhang X."/>
            <person name="Wang H."/>
            <person name="Yang Z."/>
            <person name="Liu X."/>
            <person name="Jiang W."/>
            <person name="Mao L."/>
            <person name="Kong X."/>
            <person name="Jiao Y."/>
            <person name="Jia J."/>
        </authorList>
    </citation>
    <scope>NUCLEOTIDE SEQUENCE [LARGE SCALE GENOMIC DNA]</scope>
    <source>
        <strain evidence="3">cv. AL8/78</strain>
    </source>
</reference>
<name>A0A453ECV9_AEGTS</name>
<sequence length="142" mass="16117">MRDQLHCNHAAGEPHDVDRRTARHVGGELTNTRAAKYEKATSETTEYGTTNNTTSSIITKKRPWKFYIASIKQNKEKSDSVNNRDHTDMHAPPQTASWYGWLPNCNRLPPNLHTSPDCTAHPHTHDCFKHTPACHKQAIFTS</sequence>
<reference evidence="2" key="4">
    <citation type="submission" date="2019-03" db="UniProtKB">
        <authorList>
            <consortium name="EnsemblPlants"/>
        </authorList>
    </citation>
    <scope>IDENTIFICATION</scope>
</reference>
<feature type="compositionally biased region" description="Basic and acidic residues" evidence="1">
    <location>
        <begin position="1"/>
        <end position="20"/>
    </location>
</feature>
<organism evidence="2 3">
    <name type="scientific">Aegilops tauschii subsp. strangulata</name>
    <name type="common">Goatgrass</name>
    <dbReference type="NCBI Taxonomy" id="200361"/>
    <lineage>
        <taxon>Eukaryota</taxon>
        <taxon>Viridiplantae</taxon>
        <taxon>Streptophyta</taxon>
        <taxon>Embryophyta</taxon>
        <taxon>Tracheophyta</taxon>
        <taxon>Spermatophyta</taxon>
        <taxon>Magnoliopsida</taxon>
        <taxon>Liliopsida</taxon>
        <taxon>Poales</taxon>
        <taxon>Poaceae</taxon>
        <taxon>BOP clade</taxon>
        <taxon>Pooideae</taxon>
        <taxon>Triticodae</taxon>
        <taxon>Triticeae</taxon>
        <taxon>Triticinae</taxon>
        <taxon>Aegilops</taxon>
    </lineage>
</organism>
<dbReference type="Gramene" id="AET3Gv20299700.1">
    <property type="protein sequence ID" value="AET3Gv20299700.1"/>
    <property type="gene ID" value="AET3Gv20299700"/>
</dbReference>
<evidence type="ECO:0000256" key="1">
    <source>
        <dbReference type="SAM" id="MobiDB-lite"/>
    </source>
</evidence>
<proteinExistence type="predicted"/>
<evidence type="ECO:0000313" key="2">
    <source>
        <dbReference type="EnsemblPlants" id="AET3Gv20299700.1"/>
    </source>
</evidence>
<dbReference type="Proteomes" id="UP000015105">
    <property type="component" value="Chromosome 3D"/>
</dbReference>
<feature type="region of interest" description="Disordered" evidence="1">
    <location>
        <begin position="1"/>
        <end position="25"/>
    </location>
</feature>
<dbReference type="AlphaFoldDB" id="A0A453ECV9"/>
<reference evidence="2" key="5">
    <citation type="journal article" date="2021" name="G3 (Bethesda)">
        <title>Aegilops tauschii genome assembly Aet v5.0 features greater sequence contiguity and improved annotation.</title>
        <authorList>
            <person name="Wang L."/>
            <person name="Zhu T."/>
            <person name="Rodriguez J.C."/>
            <person name="Deal K.R."/>
            <person name="Dubcovsky J."/>
            <person name="McGuire P.E."/>
            <person name="Lux T."/>
            <person name="Spannagl M."/>
            <person name="Mayer K.F.X."/>
            <person name="Baldrich P."/>
            <person name="Meyers B.C."/>
            <person name="Huo N."/>
            <person name="Gu Y.Q."/>
            <person name="Zhou H."/>
            <person name="Devos K.M."/>
            <person name="Bennetzen J.L."/>
            <person name="Unver T."/>
            <person name="Budak H."/>
            <person name="Gulick P.J."/>
            <person name="Galiba G."/>
            <person name="Kalapos B."/>
            <person name="Nelson D.R."/>
            <person name="Li P."/>
            <person name="You F.M."/>
            <person name="Luo M.C."/>
            <person name="Dvorak J."/>
        </authorList>
    </citation>
    <scope>NUCLEOTIDE SEQUENCE [LARGE SCALE GENOMIC DNA]</scope>
    <source>
        <strain evidence="2">cv. AL8/78</strain>
    </source>
</reference>